<dbReference type="SMART" id="SM00360">
    <property type="entry name" value="RRM"/>
    <property type="match status" value="1"/>
</dbReference>
<dbReference type="GO" id="GO:0008817">
    <property type="term" value="F:corrinoid adenosyltransferase activity"/>
    <property type="evidence" value="ECO:0007669"/>
    <property type="project" value="UniProtKB-ARBA"/>
</dbReference>
<dbReference type="Pfam" id="PF00856">
    <property type="entry name" value="SET"/>
    <property type="match status" value="1"/>
</dbReference>
<dbReference type="GO" id="GO:0140999">
    <property type="term" value="F:histone H3K4 trimethyltransferase activity"/>
    <property type="evidence" value="ECO:0007669"/>
    <property type="project" value="UniProtKB-EC"/>
</dbReference>
<feature type="compositionally biased region" description="Acidic residues" evidence="17">
    <location>
        <begin position="1159"/>
        <end position="1169"/>
    </location>
</feature>
<dbReference type="PROSITE" id="PS50280">
    <property type="entry name" value="SET"/>
    <property type="match status" value="1"/>
</dbReference>
<feature type="compositionally biased region" description="Low complexity" evidence="17">
    <location>
        <begin position="552"/>
        <end position="563"/>
    </location>
</feature>
<keyword evidence="20" id="KW-1185">Reference proteome</keyword>
<feature type="compositionally biased region" description="Basic residues" evidence="17">
    <location>
        <begin position="1116"/>
        <end position="1141"/>
    </location>
</feature>
<comment type="subcellular location">
    <subcellularLocation>
        <location evidence="1">Nucleus</location>
    </subcellularLocation>
</comment>
<feature type="compositionally biased region" description="Acidic residues" evidence="17">
    <location>
        <begin position="1053"/>
        <end position="1078"/>
    </location>
</feature>
<dbReference type="GO" id="GO:0005524">
    <property type="term" value="F:ATP binding"/>
    <property type="evidence" value="ECO:0007669"/>
    <property type="project" value="UniProtKB-KW"/>
</dbReference>
<feature type="compositionally biased region" description="Acidic residues" evidence="17">
    <location>
        <begin position="1494"/>
        <end position="1516"/>
    </location>
</feature>
<evidence type="ECO:0000313" key="20">
    <source>
        <dbReference type="Proteomes" id="UP000054995"/>
    </source>
</evidence>
<dbReference type="InterPro" id="IPR044570">
    <property type="entry name" value="Set1-like"/>
</dbReference>
<comment type="similarity">
    <text evidence="2">Belongs to the Cob(I)alamin adenosyltransferase family.</text>
</comment>
<feature type="region of interest" description="Disordered" evidence="17">
    <location>
        <begin position="270"/>
        <end position="596"/>
    </location>
</feature>
<feature type="compositionally biased region" description="Basic and acidic residues" evidence="17">
    <location>
        <begin position="578"/>
        <end position="589"/>
    </location>
</feature>
<feature type="region of interest" description="Disordered" evidence="17">
    <location>
        <begin position="867"/>
        <end position="896"/>
    </location>
</feature>
<feature type="compositionally biased region" description="Basic and acidic residues" evidence="17">
    <location>
        <begin position="986"/>
        <end position="1004"/>
    </location>
</feature>
<keyword evidence="5 19" id="KW-0489">Methyltransferase</keyword>
<dbReference type="GO" id="GO:0009235">
    <property type="term" value="P:cobalamin metabolic process"/>
    <property type="evidence" value="ECO:0007669"/>
    <property type="project" value="UniProtKB-ARBA"/>
</dbReference>
<evidence type="ECO:0000256" key="6">
    <source>
        <dbReference type="ARBA" id="ARBA00022679"/>
    </source>
</evidence>
<proteinExistence type="inferred from homology"/>
<dbReference type="InterPro" id="IPR035979">
    <property type="entry name" value="RBD_domain_sf"/>
</dbReference>
<evidence type="ECO:0000256" key="8">
    <source>
        <dbReference type="ARBA" id="ARBA00022741"/>
    </source>
</evidence>
<dbReference type="Gene3D" id="1.20.1200.10">
    <property type="entry name" value="Cobalamin adenosyltransferase-like"/>
    <property type="match status" value="1"/>
</dbReference>
<name>A0A0V1FL37_TRIPS</name>
<evidence type="ECO:0000256" key="4">
    <source>
        <dbReference type="ARBA" id="ARBA00012182"/>
    </source>
</evidence>
<dbReference type="InterPro" id="IPR001214">
    <property type="entry name" value="SET_dom"/>
</dbReference>
<evidence type="ECO:0000256" key="9">
    <source>
        <dbReference type="ARBA" id="ARBA00022840"/>
    </source>
</evidence>
<keyword evidence="7" id="KW-0949">S-adenosyl-L-methionine</keyword>
<dbReference type="Pfam" id="PF01923">
    <property type="entry name" value="Cob_adeno_trans"/>
    <property type="match status" value="1"/>
</dbReference>
<evidence type="ECO:0000256" key="16">
    <source>
        <dbReference type="ARBA" id="ARBA00075216"/>
    </source>
</evidence>
<feature type="compositionally biased region" description="Low complexity" evidence="17">
    <location>
        <begin position="867"/>
        <end position="876"/>
    </location>
</feature>
<comment type="catalytic activity">
    <reaction evidence="13">
        <text>cob(I)alamin-[corrinoid adenosyltransferase] + ATP = apo-[corrinoid adenosyltransferase] + adenosylcob(III)alamin + triphosphate</text>
        <dbReference type="Rhea" id="RHEA:56796"/>
        <dbReference type="Rhea" id="RHEA-COMP:14743"/>
        <dbReference type="Rhea" id="RHEA-COMP:14744"/>
        <dbReference type="ChEBI" id="CHEBI:18036"/>
        <dbReference type="ChEBI" id="CHEBI:18408"/>
        <dbReference type="ChEBI" id="CHEBI:30616"/>
        <dbReference type="ChEBI" id="CHEBI:60488"/>
        <dbReference type="ChEBI" id="CHEBI:83228"/>
    </reaction>
    <physiologicalReaction direction="left-to-right" evidence="13">
        <dbReference type="Rhea" id="RHEA:56797"/>
    </physiologicalReaction>
</comment>
<evidence type="ECO:0000256" key="15">
    <source>
        <dbReference type="ARBA" id="ARBA00071654"/>
    </source>
</evidence>
<feature type="region of interest" description="Disordered" evidence="17">
    <location>
        <begin position="938"/>
        <end position="1374"/>
    </location>
</feature>
<feature type="compositionally biased region" description="Basic and acidic residues" evidence="17">
    <location>
        <begin position="509"/>
        <end position="539"/>
    </location>
</feature>
<dbReference type="InterPro" id="IPR000504">
    <property type="entry name" value="RRM_dom"/>
</dbReference>
<dbReference type="GO" id="GO:0032259">
    <property type="term" value="P:methylation"/>
    <property type="evidence" value="ECO:0007669"/>
    <property type="project" value="UniProtKB-KW"/>
</dbReference>
<feature type="compositionally biased region" description="Basic and acidic residues" evidence="17">
    <location>
        <begin position="479"/>
        <end position="488"/>
    </location>
</feature>
<evidence type="ECO:0000256" key="11">
    <source>
        <dbReference type="ARBA" id="ARBA00023242"/>
    </source>
</evidence>
<dbReference type="InterPro" id="IPR016030">
    <property type="entry name" value="CblAdoTrfase-like"/>
</dbReference>
<feature type="compositionally biased region" description="Pro residues" evidence="17">
    <location>
        <begin position="290"/>
        <end position="299"/>
    </location>
</feature>
<feature type="compositionally biased region" description="Polar residues" evidence="17">
    <location>
        <begin position="270"/>
        <end position="283"/>
    </location>
</feature>
<feature type="compositionally biased region" description="Basic residues" evidence="17">
    <location>
        <begin position="1413"/>
        <end position="1427"/>
    </location>
</feature>
<accession>A0A0V1FL37</accession>
<dbReference type="SMART" id="SM00317">
    <property type="entry name" value="SET"/>
    <property type="match status" value="1"/>
</dbReference>
<comment type="subunit">
    <text evidence="3">Homotrimer.</text>
</comment>
<reference evidence="19 20" key="1">
    <citation type="submission" date="2015-01" db="EMBL/GenBank/DDBJ databases">
        <title>Evolution of Trichinella species and genotypes.</title>
        <authorList>
            <person name="Korhonen P.K."/>
            <person name="Edoardo P."/>
            <person name="Giuseppe L.R."/>
            <person name="Gasser R.B."/>
        </authorList>
    </citation>
    <scope>NUCLEOTIDE SEQUENCE [LARGE SCALE GENOMIC DNA]</scope>
    <source>
        <strain evidence="19">ISS470</strain>
    </source>
</reference>
<gene>
    <name evidence="19" type="primary">setd1ba</name>
    <name evidence="19" type="ORF">T4D_14949</name>
</gene>
<dbReference type="Gene3D" id="2.170.270.10">
    <property type="entry name" value="SET domain"/>
    <property type="match status" value="1"/>
</dbReference>
<feature type="compositionally biased region" description="Basic and acidic residues" evidence="17">
    <location>
        <begin position="949"/>
        <end position="959"/>
    </location>
</feature>
<dbReference type="InterPro" id="IPR024657">
    <property type="entry name" value="COMPASS_Set1_N-SET"/>
</dbReference>
<dbReference type="CDD" id="cd12304">
    <property type="entry name" value="RRM_Set1"/>
    <property type="match status" value="1"/>
</dbReference>
<dbReference type="Gene3D" id="3.30.70.330">
    <property type="match status" value="1"/>
</dbReference>
<dbReference type="EC" id="2.1.1.354" evidence="4"/>
<dbReference type="EMBL" id="JYDT01000066">
    <property type="protein sequence ID" value="KRY86763.1"/>
    <property type="molecule type" value="Genomic_DNA"/>
</dbReference>
<evidence type="ECO:0000256" key="10">
    <source>
        <dbReference type="ARBA" id="ARBA00022853"/>
    </source>
</evidence>
<evidence type="ECO:0000256" key="7">
    <source>
        <dbReference type="ARBA" id="ARBA00022691"/>
    </source>
</evidence>
<dbReference type="FunFam" id="1.20.1200.10:FF:000001">
    <property type="entry name" value="Cob(I)yrinic acid a,c-diamide adenosyltransferase"/>
    <property type="match status" value="1"/>
</dbReference>
<feature type="compositionally biased region" description="Low complexity" evidence="17">
    <location>
        <begin position="444"/>
        <end position="472"/>
    </location>
</feature>
<feature type="compositionally biased region" description="Polar residues" evidence="17">
    <location>
        <begin position="1142"/>
        <end position="1158"/>
    </location>
</feature>
<dbReference type="GO" id="GO:0048188">
    <property type="term" value="C:Set1C/COMPASS complex"/>
    <property type="evidence" value="ECO:0007669"/>
    <property type="project" value="TreeGrafter"/>
</dbReference>
<evidence type="ECO:0000256" key="13">
    <source>
        <dbReference type="ARBA" id="ARBA00051988"/>
    </source>
</evidence>
<dbReference type="Proteomes" id="UP000054995">
    <property type="component" value="Unassembled WGS sequence"/>
</dbReference>
<feature type="domain" description="SET" evidence="18">
    <location>
        <begin position="1808"/>
        <end position="1925"/>
    </location>
</feature>
<evidence type="ECO:0000256" key="12">
    <source>
        <dbReference type="ARBA" id="ARBA00047571"/>
    </source>
</evidence>
<feature type="compositionally biased region" description="Pro residues" evidence="17">
    <location>
        <begin position="347"/>
        <end position="364"/>
    </location>
</feature>
<feature type="compositionally biased region" description="Low complexity" evidence="17">
    <location>
        <begin position="489"/>
        <end position="503"/>
    </location>
</feature>
<evidence type="ECO:0000256" key="5">
    <source>
        <dbReference type="ARBA" id="ARBA00022603"/>
    </source>
</evidence>
<feature type="compositionally biased region" description="Basic residues" evidence="17">
    <location>
        <begin position="1238"/>
        <end position="1250"/>
    </location>
</feature>
<evidence type="ECO:0000313" key="19">
    <source>
        <dbReference type="EMBL" id="KRY86763.1"/>
    </source>
</evidence>
<feature type="compositionally biased region" description="Pro residues" evidence="17">
    <location>
        <begin position="383"/>
        <end position="398"/>
    </location>
</feature>
<evidence type="ECO:0000256" key="17">
    <source>
        <dbReference type="SAM" id="MobiDB-lite"/>
    </source>
</evidence>
<dbReference type="SUPFAM" id="SSF82199">
    <property type="entry name" value="SET domain"/>
    <property type="match status" value="1"/>
</dbReference>
<feature type="compositionally biased region" description="Basic residues" evidence="17">
    <location>
        <begin position="1520"/>
        <end position="1532"/>
    </location>
</feature>
<evidence type="ECO:0000256" key="2">
    <source>
        <dbReference type="ARBA" id="ARBA00007487"/>
    </source>
</evidence>
<keyword evidence="9" id="KW-0067">ATP-binding</keyword>
<comment type="function">
    <text evidence="14">Converts cob(I)alamin to adenosylcobalamin (adenosylcob(III)alamin), a coenzyme for methylmalonyl-CoA mutase, therefore participates in the final step of the vitamin B12 conversion. Generates adenosylcobalamin (AdoCbl) and directly delivers the cofactor to MUT in a transfer that is stimulated by ATP-binding to MMAB and gated by MMAA.</text>
</comment>
<feature type="compositionally biased region" description="Low complexity" evidence="17">
    <location>
        <begin position="1170"/>
        <end position="1182"/>
    </location>
</feature>
<dbReference type="SMART" id="SM01291">
    <property type="entry name" value="N-SET"/>
    <property type="match status" value="1"/>
</dbReference>
<feature type="compositionally biased region" description="Polar residues" evidence="17">
    <location>
        <begin position="243"/>
        <end position="256"/>
    </location>
</feature>
<organism evidence="19 20">
    <name type="scientific">Trichinella pseudospiralis</name>
    <name type="common">Parasitic roundworm</name>
    <dbReference type="NCBI Taxonomy" id="6337"/>
    <lineage>
        <taxon>Eukaryota</taxon>
        <taxon>Metazoa</taxon>
        <taxon>Ecdysozoa</taxon>
        <taxon>Nematoda</taxon>
        <taxon>Enoplea</taxon>
        <taxon>Dorylaimia</taxon>
        <taxon>Trichinellida</taxon>
        <taxon>Trichinellidae</taxon>
        <taxon>Trichinella</taxon>
    </lineage>
</organism>
<sequence>MIKIMRNAVDSEILLQFEAVPNFAIIECSILGTIGILNAVMASASNKAFVQPSVKSKITKRKVWKLMKDPQLDKSVMHKEFRTNDNNSPSVPMPDTRVRPEPIKQQKMRCPMFLVNDSHSYAKGCTIGFRQLSDNVLEWNLKHMCSQYGQVNEVKVFFHPKTGVHLHLARVVFEDLKSAENCITHYNQRVHQGKRGRAFFDQDGRIINKLYEDAVRELDHAQSTTPRAVPPNAVDLMQMHSGLPSTSYGSDPSSHSYMKHEMPVVMADPRQQQTSVQNRSTHQAGMYPPHSQPQPPPPQQQQQQHSIGTPMPPPPSQVWASAPPPPPPPPSAAVPAAHAGANYWQNTPPPPPSMMPPPPPPQPPMMHMMGSAPSPMTPSFFNVPPPPLPPLPPRPPPASHFNYMQPPPGYDRNVTGSQSPYVSRTVGEKLGPPPSTAHPSASGQQQQQQQQQHQQQSQQQQPMPQQSRSSMSYTNSERLSQRSSKDQNRSNTTNSSGSFTNSTKYNVNGDERRSPRDPRDRSSYQRHQDRSSREVEKFSHPQQRHSSVEVASKGSSANSTSSSGVLKMTPVTVDNISVDDHDVDRKEGSESGESCSSNAVVDVRRVIAEMALRTWRMGKYRRTPLVCLHGEVLQQKPECTSCADCRNEVETDHHHHHHHHHPPHHVHLSSDNLQLHLNDRLHSEEKEVEDVDNAKEMNAEKSPETVSAEIASPRERMVASKRLRIADSVIQSTGDNDTLTVTSATSVDSDSVVTTVTTTIATPITTTSSIRTASSDVDEFKIRSITDLESFAMGDNVEERLKRKRGFSDMSSNVSVKEKSKTAVVNLLPTKPKPRTVASPPPTEIVSVRNASPPAAKLKPVVSVAAQSSVAQSPSPLSKDDNSSAPTTPKQDDDPVDERVLEEFCQDMFQTLRKDLTQKLLHSVAFVAFDNWWTKLEEQKHGSGQWSARKSDKEYERPKKIIRRISSPPPEEQQPFVLPKFKRKSAPLDKQEQKSTNEKSKTDKLSPANRLTASSKRRAEKSAEIEQESEEEENLQPVDQLDKEVKQQKVVSDDDNDDDDNDDDDDDNIMDGDEDEDALIGSRGFSESMLFDLGAGVEEQQRRTPPGRSEKELNRKNRSSKRKQKNKKRKGSQNSRRRRTRCYSSPDSDDNFSLTSADSGDDDDDDDTSFSENWSSSSSSSSSDEESDNPPTPHPTRKADRSDYDEDEDHSDNDTEEEEDGFELQSDEGRSSTSNNKRTARRRASTRSKRPLQNGNAEKDLNLHNDDDDNNNNNNNNNNEDGDEEEEDDDEEEEDNDDDDENDDDFDSADSISRKGIFGGSRSARSHNNRKHASSYRKSKRGKRSSSVVLINLDEEDFRTSSDHAAEVSSDQERALMTMPYTTCHDHPYLPKANKLNKHQQELSSLAMVVNKGKQKQKKQKQKKRREKVLEEEEDDDDEMVEMVEELQGEGREEEEEEEEQEEIDDDDNEEDEDVEVEEDERKRRRRRRREDREHDDDDDDDDDDGDEGKADDDDDEKRKVKKEKRTKRARQGKVSARNDDDNSNSILLTKREEAKQLSGDDDELEEKNGVVSSEGKAKCKISSVVDSLCSKSVPVFKKRDTWSERKILYNLIEPALDEEEVNALRDAFIEVIRGKEMNAATFSLVHWSTGDYMPYRVLVMNRGNGRGGCNTGSCISSSSSQSAVNYNSNRRTVGNSTGSVRTEGYCKLSQKEKMSRRGGRRAGAIRRRNLGSAVSPFGLAERAQNGGGKAPERGDLLLNLPQHANESNKSLELRAHARSFQRRVLSSFGSDVESDLLKYNQLKFRKKLVQFGYSQIHGFGLFAMEDIGPDEMIIEYVGQKIRLTVAEKRERKYIKQGIGSSYLFRIDGDSVVDATKYGNKARFINHSCAPTCYAKIISVDSEKRIVIYSKQQIKRGEEITYDYKFPLEDEKIPCNCKSWKMNLLLACSRAVVRHTIRNGNLYFSAVAVLDSNRMRRKFCTVEEDVHSTGKWKYKQNRGTGDKGQSGLISGERRWKDDAIFNAVGAVDELNATLGKARFLSDENGLFDMTEKLTEIQCTLQDICSCIAAPKTANISENLRKRVEFDAWFTTELDQWIDLYAADVPPLTQFILPGGNPLSSSFHEARCICRRAERSLIPLIRNDEIDPAPMQYLNRLSDLLFVLARYICHVLNDTELSYKRKVVSSGDGSSKHPLRHEWTRYYI</sequence>
<feature type="region of interest" description="Disordered" evidence="17">
    <location>
        <begin position="1409"/>
        <end position="1570"/>
    </location>
</feature>
<feature type="compositionally biased region" description="Acidic residues" evidence="17">
    <location>
        <begin position="1025"/>
        <end position="1034"/>
    </location>
</feature>
<evidence type="ECO:0000256" key="1">
    <source>
        <dbReference type="ARBA" id="ARBA00004123"/>
    </source>
</evidence>
<protein>
    <recommendedName>
        <fullName evidence="15">Corrinoid adenosyltransferase MMAB</fullName>
        <ecNumber evidence="4">2.1.1.354</ecNumber>
    </recommendedName>
    <alternativeName>
        <fullName evidence="16">ATP:co(I)rrinoid adenosyltransferase MMAB</fullName>
    </alternativeName>
</protein>
<dbReference type="InterPro" id="IPR036451">
    <property type="entry name" value="CblAdoTrfase-like_sf"/>
</dbReference>
<dbReference type="PANTHER" id="PTHR45814:SF2">
    <property type="entry name" value="HISTONE-LYSINE N-METHYLTRANSFERASE SETD1"/>
    <property type="match status" value="1"/>
</dbReference>
<dbReference type="NCBIfam" id="TIGR00636">
    <property type="entry name" value="PduO_Nterm"/>
    <property type="match status" value="1"/>
</dbReference>
<keyword evidence="6 19" id="KW-0808">Transferase</keyword>
<feature type="compositionally biased region" description="Pro residues" evidence="17">
    <location>
        <begin position="310"/>
        <end position="332"/>
    </location>
</feature>
<feature type="compositionally biased region" description="Acidic residues" evidence="17">
    <location>
        <begin position="1203"/>
        <end position="1226"/>
    </location>
</feature>
<dbReference type="InterPro" id="IPR012677">
    <property type="entry name" value="Nucleotide-bd_a/b_plait_sf"/>
</dbReference>
<evidence type="ECO:0000259" key="18">
    <source>
        <dbReference type="PROSITE" id="PS50280"/>
    </source>
</evidence>
<feature type="compositionally biased region" description="Basic residues" evidence="17">
    <location>
        <begin position="1324"/>
        <end position="1344"/>
    </location>
</feature>
<evidence type="ECO:0000256" key="3">
    <source>
        <dbReference type="ARBA" id="ARBA00011233"/>
    </source>
</evidence>
<dbReference type="InterPro" id="IPR029499">
    <property type="entry name" value="PduO-typ"/>
</dbReference>
<feature type="compositionally biased region" description="Acidic residues" evidence="17">
    <location>
        <begin position="1430"/>
        <end position="1479"/>
    </location>
</feature>
<feature type="region of interest" description="Disordered" evidence="17">
    <location>
        <begin position="238"/>
        <end position="257"/>
    </location>
</feature>
<dbReference type="SUPFAM" id="SSF89028">
    <property type="entry name" value="Cobalamin adenosyltransferase-like"/>
    <property type="match status" value="1"/>
</dbReference>
<dbReference type="Pfam" id="PF00076">
    <property type="entry name" value="RRM_1"/>
    <property type="match status" value="1"/>
</dbReference>
<keyword evidence="10" id="KW-0156">Chromatin regulator</keyword>
<dbReference type="OrthoDB" id="308383at2759"/>
<comment type="catalytic activity">
    <reaction evidence="12">
        <text>L-lysyl(4)-[histone H3] + 3 S-adenosyl-L-methionine = N(6),N(6),N(6)-trimethyl-L-lysyl(4)-[histone H3] + 3 S-adenosyl-L-homocysteine + 3 H(+)</text>
        <dbReference type="Rhea" id="RHEA:60260"/>
        <dbReference type="Rhea" id="RHEA-COMP:15537"/>
        <dbReference type="Rhea" id="RHEA-COMP:15547"/>
        <dbReference type="ChEBI" id="CHEBI:15378"/>
        <dbReference type="ChEBI" id="CHEBI:29969"/>
        <dbReference type="ChEBI" id="CHEBI:57856"/>
        <dbReference type="ChEBI" id="CHEBI:59789"/>
        <dbReference type="ChEBI" id="CHEBI:61961"/>
        <dbReference type="EC" id="2.1.1.354"/>
    </reaction>
</comment>
<dbReference type="InterPro" id="IPR046341">
    <property type="entry name" value="SET_dom_sf"/>
</dbReference>
<evidence type="ECO:0000256" key="14">
    <source>
        <dbReference type="ARBA" id="ARBA00056747"/>
    </source>
</evidence>
<keyword evidence="11" id="KW-0539">Nucleus</keyword>
<dbReference type="SUPFAM" id="SSF54928">
    <property type="entry name" value="RNA-binding domain, RBD"/>
    <property type="match status" value="1"/>
</dbReference>
<feature type="region of interest" description="Disordered" evidence="17">
    <location>
        <begin position="828"/>
        <end position="848"/>
    </location>
</feature>
<feature type="compositionally biased region" description="Basic and acidic residues" evidence="17">
    <location>
        <begin position="1358"/>
        <end position="1374"/>
    </location>
</feature>
<feature type="compositionally biased region" description="Acidic residues" evidence="17">
    <location>
        <begin position="1280"/>
        <end position="1308"/>
    </location>
</feature>
<keyword evidence="8" id="KW-0547">Nucleotide-binding</keyword>
<comment type="caution">
    <text evidence="19">The sequence shown here is derived from an EMBL/GenBank/DDBJ whole genome shotgun (WGS) entry which is preliminary data.</text>
</comment>
<dbReference type="PANTHER" id="PTHR45814">
    <property type="entry name" value="HISTONE-LYSINE N-METHYLTRANSFERASE SETD1"/>
    <property type="match status" value="1"/>
</dbReference>
<dbReference type="GO" id="GO:0003723">
    <property type="term" value="F:RNA binding"/>
    <property type="evidence" value="ECO:0007669"/>
    <property type="project" value="InterPro"/>
</dbReference>